<dbReference type="PROSITE" id="PS50011">
    <property type="entry name" value="PROTEIN_KINASE_DOM"/>
    <property type="match status" value="1"/>
</dbReference>
<feature type="compositionally biased region" description="Basic and acidic residues" evidence="8">
    <location>
        <begin position="536"/>
        <end position="553"/>
    </location>
</feature>
<dbReference type="Gene3D" id="3.30.200.20">
    <property type="entry name" value="Phosphorylase Kinase, domain 1"/>
    <property type="match status" value="1"/>
</dbReference>
<dbReference type="PANTHER" id="PTHR24347">
    <property type="entry name" value="SERINE/THREONINE-PROTEIN KINASE"/>
    <property type="match status" value="1"/>
</dbReference>
<proteinExistence type="inferred from homology"/>
<evidence type="ECO:0000313" key="11">
    <source>
        <dbReference type="Proteomes" id="UP001652640"/>
    </source>
</evidence>
<dbReference type="RefSeq" id="XP_070312252.1">
    <property type="nucleotide sequence ID" value="XM_070456151.1"/>
</dbReference>
<feature type="region of interest" description="Disordered" evidence="8">
    <location>
        <begin position="388"/>
        <end position="472"/>
    </location>
</feature>
<dbReference type="PROSITE" id="PS50309">
    <property type="entry name" value="DC"/>
    <property type="match status" value="1"/>
</dbReference>
<dbReference type="Gene3D" id="1.10.510.10">
    <property type="entry name" value="Transferase(Phosphotransferase) domain 1"/>
    <property type="match status" value="1"/>
</dbReference>
<keyword evidence="4 7" id="KW-0067">ATP-binding</keyword>
<dbReference type="SUPFAM" id="SSF89837">
    <property type="entry name" value="Doublecortin (DC)"/>
    <property type="match status" value="1"/>
</dbReference>
<gene>
    <name evidence="12" type="primary">DCLK3</name>
</gene>
<dbReference type="GO" id="GO:0016301">
    <property type="term" value="F:kinase activity"/>
    <property type="evidence" value="ECO:0007669"/>
    <property type="project" value="UniProtKB-KW"/>
</dbReference>
<accession>A0ABM4H9M1</accession>
<dbReference type="GeneID" id="110127472"/>
<dbReference type="SUPFAM" id="SSF56112">
    <property type="entry name" value="Protein kinase-like (PK-like)"/>
    <property type="match status" value="1"/>
</dbReference>
<dbReference type="Proteomes" id="UP001652640">
    <property type="component" value="Chromosome 26"/>
</dbReference>
<dbReference type="EC" id="2.7.11.1" evidence="2"/>
<feature type="region of interest" description="Disordered" evidence="8">
    <location>
        <begin position="35"/>
        <end position="211"/>
    </location>
</feature>
<feature type="domain" description="Protein kinase" evidence="9">
    <location>
        <begin position="704"/>
        <end position="961"/>
    </location>
</feature>
<sequence length="986" mass="108601">MVPDDHFVAIKRSGSQSSIAQWLPEAVAAVLRGEDCRGPGNAFGPPPTEDVGEAQVQSPTAPSSGRAQRAGRGGAPEGPRGPPRALSGEERGSRASSKRAPPACRAGEERGGAERAPGGRRGGRLVAKPAPPETFPVAVARRSTRRAAGGKEKRRRRGLLAARAAPALPSSRGPVSGPPSHARRRARPAPAALPPPPPGRPAPGCPTRPAPGHRGLCEHSLKCLSSRITERKLQGTWLPAGRGSLEKPSLGSCSSAVPAFSSQSGLHPVHAENSQLKPRVVTVVKVGGHPLRKITLLLNRRSVQTFEQLLADVSEALGFPRWKSDRVRKLFNLKGREIRSVSDFFREGDAFIAVGKEPLTLKNIQVAMEELYPSKAWALTLTQQHSRIPSPRLRSRLHSKAVKGSPPGGETETTKSSGEAARSPAAIRPQGQTPGEDRARTPKKWGRGKWEPESGSKAPKDAALERRASGEKHLAVEIEKTSGELIRCEKCKRERELQREQGLQRERLSLGTSELGLGRCPRYDVERLVRTRSCRRSPEEKPQGGEEGWKEGPRSSPGHPPQEPRRPSKSVDKKEDRDPGGQEGHPPAAAKAKRDVFVGEAQPRREEKGGRSAGRSKPGGWLRREHHADLDPEKLRRTRGDEQEAETEKKPGVSGARRMMVPRDEPPARIEKEPKTRPEESKAERPGRRRRPAGILAADVRKHYEPGRVIGDGNFAVVKECRHRGTRQAYAMKIIDKAKLKGKEDMVDSEILIIQSLSHPNIVKLHEVYETDAEIYLIMEYVQGGDLFDAIIESVKFPEREAALMLTDLCKALVHLHDKRIVHRDLKPENLLVQRNEDKSTTLKLADFGLAKHVVRPIFTVCGTPTYVAPEILSEKGYGLEVDMWAAGVILYILLCGFPPFRSPERDQEELFNIIQLGRFEFLAPYWDSISDAAKDLVSRLLVVDPKKRYTAHQVLQHPWLEAAGKTSRANLQKEVPPSSEDHFRS</sequence>
<evidence type="ECO:0000256" key="5">
    <source>
        <dbReference type="ARBA" id="ARBA00047899"/>
    </source>
</evidence>
<feature type="compositionally biased region" description="Basic and acidic residues" evidence="8">
    <location>
        <begin position="661"/>
        <end position="686"/>
    </location>
</feature>
<evidence type="ECO:0000313" key="12">
    <source>
        <dbReference type="RefSeq" id="XP_070312252.1"/>
    </source>
</evidence>
<keyword evidence="11" id="KW-1185">Reference proteome</keyword>
<reference evidence="12" key="2">
    <citation type="submission" date="2025-08" db="UniProtKB">
        <authorList>
            <consortium name="RefSeq"/>
        </authorList>
    </citation>
    <scope>IDENTIFICATION</scope>
    <source>
        <tissue evidence="12">Tongue muscle</tissue>
    </source>
</reference>
<evidence type="ECO:0000256" key="6">
    <source>
        <dbReference type="ARBA" id="ARBA00048679"/>
    </source>
</evidence>
<dbReference type="InterPro" id="IPR017441">
    <property type="entry name" value="Protein_kinase_ATP_BS"/>
</dbReference>
<evidence type="ECO:0000256" key="4">
    <source>
        <dbReference type="ARBA" id="ARBA00022840"/>
    </source>
</evidence>
<dbReference type="Pfam" id="PF03607">
    <property type="entry name" value="DCX"/>
    <property type="match status" value="1"/>
</dbReference>
<organism evidence="11 12">
    <name type="scientific">Odocoileus virginianus</name>
    <name type="common">White-tailed deer</name>
    <dbReference type="NCBI Taxonomy" id="9874"/>
    <lineage>
        <taxon>Eukaryota</taxon>
        <taxon>Metazoa</taxon>
        <taxon>Chordata</taxon>
        <taxon>Craniata</taxon>
        <taxon>Vertebrata</taxon>
        <taxon>Euteleostomi</taxon>
        <taxon>Mammalia</taxon>
        <taxon>Eutheria</taxon>
        <taxon>Laurasiatheria</taxon>
        <taxon>Artiodactyla</taxon>
        <taxon>Ruminantia</taxon>
        <taxon>Pecora</taxon>
        <taxon>Cervidae</taxon>
        <taxon>Odocoileinae</taxon>
        <taxon>Odocoileus</taxon>
    </lineage>
</organism>
<feature type="compositionally biased region" description="Basic and acidic residues" evidence="8">
    <location>
        <begin position="592"/>
        <end position="610"/>
    </location>
</feature>
<dbReference type="InterPro" id="IPR011009">
    <property type="entry name" value="Kinase-like_dom_sf"/>
</dbReference>
<dbReference type="InterPro" id="IPR008271">
    <property type="entry name" value="Ser/Thr_kinase_AS"/>
</dbReference>
<evidence type="ECO:0000256" key="7">
    <source>
        <dbReference type="PROSITE-ProRule" id="PRU10141"/>
    </source>
</evidence>
<evidence type="ECO:0000259" key="9">
    <source>
        <dbReference type="PROSITE" id="PS50011"/>
    </source>
</evidence>
<keyword evidence="3 7" id="KW-0547">Nucleotide-binding</keyword>
<comment type="catalytic activity">
    <reaction evidence="6">
        <text>L-seryl-[protein] + ATP = O-phospho-L-seryl-[protein] + ADP + H(+)</text>
        <dbReference type="Rhea" id="RHEA:17989"/>
        <dbReference type="Rhea" id="RHEA-COMP:9863"/>
        <dbReference type="Rhea" id="RHEA-COMP:11604"/>
        <dbReference type="ChEBI" id="CHEBI:15378"/>
        <dbReference type="ChEBI" id="CHEBI:29999"/>
        <dbReference type="ChEBI" id="CHEBI:30616"/>
        <dbReference type="ChEBI" id="CHEBI:83421"/>
        <dbReference type="ChEBI" id="CHEBI:456216"/>
        <dbReference type="EC" id="2.7.11.1"/>
    </reaction>
</comment>
<reference evidence="11" key="1">
    <citation type="journal article" date="2022" name="J. Hered.">
        <title>A De Novo Chromosome-Level Genome Assembly of the White-Tailed Deer, Odocoileus Virginianus.</title>
        <authorList>
            <person name="London E.W."/>
            <person name="Roca A.L."/>
            <person name="Novakofski J.E."/>
            <person name="Mateus-Pinilla N.E."/>
        </authorList>
    </citation>
    <scope>NUCLEOTIDE SEQUENCE [LARGE SCALE GENOMIC DNA]</scope>
</reference>
<dbReference type="Pfam" id="PF00069">
    <property type="entry name" value="Pkinase"/>
    <property type="match status" value="1"/>
</dbReference>
<evidence type="ECO:0000256" key="8">
    <source>
        <dbReference type="SAM" id="MobiDB-lite"/>
    </source>
</evidence>
<feature type="compositionally biased region" description="Basic and acidic residues" evidence="8">
    <location>
        <begin position="492"/>
        <end position="508"/>
    </location>
</feature>
<feature type="compositionally biased region" description="Basic and acidic residues" evidence="8">
    <location>
        <begin position="448"/>
        <end position="472"/>
    </location>
</feature>
<feature type="region of interest" description="Disordered" evidence="8">
    <location>
        <begin position="492"/>
        <end position="694"/>
    </location>
</feature>
<dbReference type="SMART" id="SM00220">
    <property type="entry name" value="S_TKc"/>
    <property type="match status" value="1"/>
</dbReference>
<keyword evidence="12" id="KW-0808">Transferase</keyword>
<dbReference type="PROSITE" id="PS00107">
    <property type="entry name" value="PROTEIN_KINASE_ATP"/>
    <property type="match status" value="1"/>
</dbReference>
<evidence type="ECO:0000256" key="2">
    <source>
        <dbReference type="ARBA" id="ARBA00012513"/>
    </source>
</evidence>
<dbReference type="Gene3D" id="3.10.20.230">
    <property type="entry name" value="Doublecortin domain"/>
    <property type="match status" value="1"/>
</dbReference>
<evidence type="ECO:0000256" key="1">
    <source>
        <dbReference type="ARBA" id="ARBA00005354"/>
    </source>
</evidence>
<keyword evidence="12" id="KW-0418">Kinase</keyword>
<feature type="compositionally biased region" description="Low complexity" evidence="8">
    <location>
        <begin position="61"/>
        <end position="70"/>
    </location>
</feature>
<feature type="compositionally biased region" description="Basic and acidic residues" evidence="8">
    <location>
        <begin position="622"/>
        <end position="651"/>
    </location>
</feature>
<dbReference type="InterPro" id="IPR000719">
    <property type="entry name" value="Prot_kinase_dom"/>
</dbReference>
<feature type="compositionally biased region" description="Pro residues" evidence="8">
    <location>
        <begin position="191"/>
        <end position="209"/>
    </location>
</feature>
<evidence type="ECO:0000259" key="10">
    <source>
        <dbReference type="PROSITE" id="PS50309"/>
    </source>
</evidence>
<evidence type="ECO:0000256" key="3">
    <source>
        <dbReference type="ARBA" id="ARBA00022741"/>
    </source>
</evidence>
<dbReference type="InterPro" id="IPR036572">
    <property type="entry name" value="Doublecortin_dom_sf"/>
</dbReference>
<dbReference type="SMART" id="SM00537">
    <property type="entry name" value="DCX"/>
    <property type="match status" value="1"/>
</dbReference>
<comment type="similarity">
    <text evidence="1">Belongs to the protein kinase superfamily. CAMK Ser/Thr protein kinase family. CaMK subfamily.</text>
</comment>
<dbReference type="PROSITE" id="PS00108">
    <property type="entry name" value="PROTEIN_KINASE_ST"/>
    <property type="match status" value="1"/>
</dbReference>
<feature type="compositionally biased region" description="Low complexity" evidence="8">
    <location>
        <begin position="159"/>
        <end position="180"/>
    </location>
</feature>
<feature type="region of interest" description="Disordered" evidence="8">
    <location>
        <begin position="967"/>
        <end position="986"/>
    </location>
</feature>
<feature type="compositionally biased region" description="Basic and acidic residues" evidence="8">
    <location>
        <begin position="562"/>
        <end position="580"/>
    </location>
</feature>
<feature type="binding site" evidence="7">
    <location>
        <position position="733"/>
    </location>
    <ligand>
        <name>ATP</name>
        <dbReference type="ChEBI" id="CHEBI:30616"/>
    </ligand>
</feature>
<dbReference type="InterPro" id="IPR003533">
    <property type="entry name" value="Doublecortin_dom"/>
</dbReference>
<protein>
    <recommendedName>
        <fullName evidence="2">non-specific serine/threonine protein kinase</fullName>
        <ecNumber evidence="2">2.7.11.1</ecNumber>
    </recommendedName>
</protein>
<name>A0ABM4H9M1_ODOVR</name>
<dbReference type="CDD" id="cd16111">
    <property type="entry name" value="DCX_DCLK3"/>
    <property type="match status" value="1"/>
</dbReference>
<comment type="catalytic activity">
    <reaction evidence="5">
        <text>L-threonyl-[protein] + ATP = O-phospho-L-threonyl-[protein] + ADP + H(+)</text>
        <dbReference type="Rhea" id="RHEA:46608"/>
        <dbReference type="Rhea" id="RHEA-COMP:11060"/>
        <dbReference type="Rhea" id="RHEA-COMP:11605"/>
        <dbReference type="ChEBI" id="CHEBI:15378"/>
        <dbReference type="ChEBI" id="CHEBI:30013"/>
        <dbReference type="ChEBI" id="CHEBI:30616"/>
        <dbReference type="ChEBI" id="CHEBI:61977"/>
        <dbReference type="ChEBI" id="CHEBI:456216"/>
        <dbReference type="EC" id="2.7.11.1"/>
    </reaction>
</comment>
<feature type="domain" description="Doublecortin" evidence="10">
    <location>
        <begin position="279"/>
        <end position="365"/>
    </location>
</feature>